<dbReference type="InterPro" id="IPR012910">
    <property type="entry name" value="Plug_dom"/>
</dbReference>
<evidence type="ECO:0000256" key="8">
    <source>
        <dbReference type="ARBA" id="ARBA00023004"/>
    </source>
</evidence>
<comment type="similarity">
    <text evidence="2 14 16">Belongs to the TonB-dependent receptor family.</text>
</comment>
<keyword evidence="12 19" id="KW-0675">Receptor</keyword>
<dbReference type="InterPro" id="IPR037066">
    <property type="entry name" value="Plug_dom_sf"/>
</dbReference>
<accession>A0A4Y9VQ75</accession>
<comment type="subcellular location">
    <subcellularLocation>
        <location evidence="1 14">Cell outer membrane</location>
        <topology evidence="1 14">Multi-pass membrane protein</topology>
    </subcellularLocation>
</comment>
<evidence type="ECO:0000256" key="4">
    <source>
        <dbReference type="ARBA" id="ARBA00022452"/>
    </source>
</evidence>
<keyword evidence="10 16" id="KW-0798">TonB box</keyword>
<dbReference type="Pfam" id="PF00593">
    <property type="entry name" value="TonB_dep_Rec_b-barrel"/>
    <property type="match status" value="1"/>
</dbReference>
<dbReference type="NCBIfam" id="TIGR01783">
    <property type="entry name" value="TonB-siderophor"/>
    <property type="match status" value="1"/>
</dbReference>
<evidence type="ECO:0000256" key="3">
    <source>
        <dbReference type="ARBA" id="ARBA00022448"/>
    </source>
</evidence>
<keyword evidence="7" id="KW-0732">Signal</keyword>
<dbReference type="OrthoDB" id="8732650at2"/>
<evidence type="ECO:0000256" key="15">
    <source>
        <dbReference type="PROSITE-ProRule" id="PRU10144"/>
    </source>
</evidence>
<evidence type="ECO:0000256" key="10">
    <source>
        <dbReference type="ARBA" id="ARBA00023077"/>
    </source>
</evidence>
<keyword evidence="9" id="KW-0406">Ion transport</keyword>
<evidence type="ECO:0000259" key="17">
    <source>
        <dbReference type="Pfam" id="PF00593"/>
    </source>
</evidence>
<dbReference type="SUPFAM" id="SSF56935">
    <property type="entry name" value="Porins"/>
    <property type="match status" value="1"/>
</dbReference>
<keyword evidence="13 14" id="KW-0998">Cell outer membrane</keyword>
<dbReference type="InterPro" id="IPR010917">
    <property type="entry name" value="TonB_rcpt_CS"/>
</dbReference>
<evidence type="ECO:0000313" key="19">
    <source>
        <dbReference type="EMBL" id="TFW70853.1"/>
    </source>
</evidence>
<evidence type="ECO:0000256" key="9">
    <source>
        <dbReference type="ARBA" id="ARBA00023065"/>
    </source>
</evidence>
<organism evidence="19 20">
    <name type="scientific">Methylotenera oryzisoli</name>
    <dbReference type="NCBI Taxonomy" id="2080758"/>
    <lineage>
        <taxon>Bacteria</taxon>
        <taxon>Pseudomonadati</taxon>
        <taxon>Pseudomonadota</taxon>
        <taxon>Betaproteobacteria</taxon>
        <taxon>Nitrosomonadales</taxon>
        <taxon>Methylophilaceae</taxon>
        <taxon>Methylotenera</taxon>
    </lineage>
</organism>
<evidence type="ECO:0000256" key="11">
    <source>
        <dbReference type="ARBA" id="ARBA00023136"/>
    </source>
</evidence>
<keyword evidence="8" id="KW-0408">Iron</keyword>
<evidence type="ECO:0000259" key="18">
    <source>
        <dbReference type="Pfam" id="PF07715"/>
    </source>
</evidence>
<gene>
    <name evidence="19" type="ORF">C3Y98_08825</name>
</gene>
<proteinExistence type="inferred from homology"/>
<keyword evidence="20" id="KW-1185">Reference proteome</keyword>
<feature type="short sequence motif" description="TonB C-terminal box" evidence="15">
    <location>
        <begin position="669"/>
        <end position="686"/>
    </location>
</feature>
<keyword evidence="11 14" id="KW-0472">Membrane</keyword>
<feature type="domain" description="TonB-dependent receptor-like beta-barrel" evidence="17">
    <location>
        <begin position="253"/>
        <end position="655"/>
    </location>
</feature>
<dbReference type="Gene3D" id="2.170.130.10">
    <property type="entry name" value="TonB-dependent receptor, plug domain"/>
    <property type="match status" value="1"/>
</dbReference>
<evidence type="ECO:0000256" key="6">
    <source>
        <dbReference type="ARBA" id="ARBA00022692"/>
    </source>
</evidence>
<dbReference type="PROSITE" id="PS52016">
    <property type="entry name" value="TONB_DEPENDENT_REC_3"/>
    <property type="match status" value="1"/>
</dbReference>
<dbReference type="InterPro" id="IPR039426">
    <property type="entry name" value="TonB-dep_rcpt-like"/>
</dbReference>
<dbReference type="InterPro" id="IPR036942">
    <property type="entry name" value="Beta-barrel_TonB_sf"/>
</dbReference>
<evidence type="ECO:0000256" key="12">
    <source>
        <dbReference type="ARBA" id="ARBA00023170"/>
    </source>
</evidence>
<dbReference type="Proteomes" id="UP000297706">
    <property type="component" value="Unassembled WGS sequence"/>
</dbReference>
<evidence type="ECO:0000256" key="7">
    <source>
        <dbReference type="ARBA" id="ARBA00022729"/>
    </source>
</evidence>
<evidence type="ECO:0000256" key="16">
    <source>
        <dbReference type="RuleBase" id="RU003357"/>
    </source>
</evidence>
<dbReference type="GO" id="GO:0015891">
    <property type="term" value="P:siderophore transport"/>
    <property type="evidence" value="ECO:0007669"/>
    <property type="project" value="InterPro"/>
</dbReference>
<keyword evidence="4 14" id="KW-1134">Transmembrane beta strand</keyword>
<keyword evidence="3 14" id="KW-0813">Transport</keyword>
<dbReference type="InterPro" id="IPR010105">
    <property type="entry name" value="TonB_sidphr_rcpt"/>
</dbReference>
<feature type="domain" description="TonB-dependent receptor plug" evidence="18">
    <location>
        <begin position="47"/>
        <end position="143"/>
    </location>
</feature>
<dbReference type="Pfam" id="PF07715">
    <property type="entry name" value="Plug"/>
    <property type="match status" value="1"/>
</dbReference>
<evidence type="ECO:0000256" key="5">
    <source>
        <dbReference type="ARBA" id="ARBA00022496"/>
    </source>
</evidence>
<keyword evidence="6 14" id="KW-0812">Transmembrane</keyword>
<reference evidence="19 20" key="1">
    <citation type="submission" date="2018-02" db="EMBL/GenBank/DDBJ databases">
        <title>A novel lanthanide dependent methylotroph, Methylotenera sp. La3113.</title>
        <authorList>
            <person name="Lv H."/>
            <person name="Tani A."/>
        </authorList>
    </citation>
    <scope>NUCLEOTIDE SEQUENCE [LARGE SCALE GENOMIC DNA]</scope>
    <source>
        <strain evidence="19 20">La3113</strain>
    </source>
</reference>
<keyword evidence="5" id="KW-0410">Iron transport</keyword>
<dbReference type="EMBL" id="PQVH01000011">
    <property type="protein sequence ID" value="TFW70853.1"/>
    <property type="molecule type" value="Genomic_DNA"/>
</dbReference>
<dbReference type="CDD" id="cd01347">
    <property type="entry name" value="ligand_gated_channel"/>
    <property type="match status" value="1"/>
</dbReference>
<protein>
    <submittedName>
        <fullName evidence="19">TonB-dependent siderophore receptor</fullName>
    </submittedName>
</protein>
<dbReference type="PROSITE" id="PS01156">
    <property type="entry name" value="TONB_DEPENDENT_REC_2"/>
    <property type="match status" value="1"/>
</dbReference>
<dbReference type="InterPro" id="IPR000531">
    <property type="entry name" value="Beta-barrel_TonB"/>
</dbReference>
<dbReference type="GO" id="GO:0015344">
    <property type="term" value="F:siderophore uptake transmembrane transporter activity"/>
    <property type="evidence" value="ECO:0007669"/>
    <property type="project" value="TreeGrafter"/>
</dbReference>
<comment type="caution">
    <text evidence="19">The sequence shown here is derived from an EMBL/GenBank/DDBJ whole genome shotgun (WGS) entry which is preliminary data.</text>
</comment>
<evidence type="ECO:0000256" key="14">
    <source>
        <dbReference type="PROSITE-ProRule" id="PRU01360"/>
    </source>
</evidence>
<evidence type="ECO:0000256" key="2">
    <source>
        <dbReference type="ARBA" id="ARBA00009810"/>
    </source>
</evidence>
<sequence length="686" mass="73859">MKNEYTETLSEIKVNAKVDPNSLPPAYAGGQIANGGRLGLLGNTTLLNAPFSISSYTSEMIENQQAMTAAEVLSKDAGVRSSGQTGGLFDSFFIRGFPIGEGNAGEIAFDGVYGVAPNYRIFTDYAERIEVIKGPAALLYGMSPNSAVGGVINIVPKRAANKDLTRLTTSYATKSQLGGHVDISRRLGEDRQFGVRFNGSIYEGDTPLDNQSREAFVGALALDYSGDRFRASLDLLNQKEDINAPSRPFLVANGVGLPSAPDGQRNVTQKWEYANVHDRSALLKTEFDLTSTTTVFASAGGAHTDVERTFGTPTILNRKGDTSSTPGNFIFNIHRASYDAGIRTQFDSAAITHAVTLQTSLYEDRIDRGSRNGAAVLSNLYSPINQPDQNIASPSTPKLSESKLQGVALADAMSLLNERLLITLGVRKQQVESKNFSTNGAVTSAYKDDALTPLAGIVIKPWQHVAFYGNYIEGLSRGDIAPLTATNAGQSFAPYKTKQREVGVKIDHGRFISTLSLFQIEKPSGQLTNGVFAVDAEQRNRGLEFNIIGEVTPGVRLLSGATFFDAELTKTNNVATRGKTPIGVPSSQANLGLEWDTSWVPGLTVNGAITFTDKQYVNQANTQELASWTRFDLGARYTTAITGHATTLRANVLNVFDRDYWSGVASYSGVSIGAPRTLMLSATVDF</sequence>
<name>A0A4Y9VQ75_9PROT</name>
<dbReference type="PANTHER" id="PTHR32552:SF82">
    <property type="entry name" value="FCUA PROTEIN"/>
    <property type="match status" value="1"/>
</dbReference>
<dbReference type="GO" id="GO:0009279">
    <property type="term" value="C:cell outer membrane"/>
    <property type="evidence" value="ECO:0007669"/>
    <property type="project" value="UniProtKB-SubCell"/>
</dbReference>
<dbReference type="AlphaFoldDB" id="A0A4Y9VQ75"/>
<evidence type="ECO:0000313" key="20">
    <source>
        <dbReference type="Proteomes" id="UP000297706"/>
    </source>
</evidence>
<evidence type="ECO:0000256" key="1">
    <source>
        <dbReference type="ARBA" id="ARBA00004571"/>
    </source>
</evidence>
<evidence type="ECO:0000256" key="13">
    <source>
        <dbReference type="ARBA" id="ARBA00023237"/>
    </source>
</evidence>
<dbReference type="Gene3D" id="2.40.170.20">
    <property type="entry name" value="TonB-dependent receptor, beta-barrel domain"/>
    <property type="match status" value="1"/>
</dbReference>
<dbReference type="PANTHER" id="PTHR32552">
    <property type="entry name" value="FERRICHROME IRON RECEPTOR-RELATED"/>
    <property type="match status" value="1"/>
</dbReference>
<dbReference type="GO" id="GO:0038023">
    <property type="term" value="F:signaling receptor activity"/>
    <property type="evidence" value="ECO:0007669"/>
    <property type="project" value="InterPro"/>
</dbReference>